<dbReference type="GO" id="GO:0004222">
    <property type="term" value="F:metalloendopeptidase activity"/>
    <property type="evidence" value="ECO:0007669"/>
    <property type="project" value="UniProtKB-UniRule"/>
</dbReference>
<sequence length="428" mass="48846">MSAEAFYSSILRTERSVSRASPKGKLQNCGKEAGRNEPSARTAENISNNSKLYNPVLEGDIILTKEQADAIRFNERHGETKRMKRQVHRNVTRMWPNATVYYSFAENATDTTKRIFVKSAKEWSKDTCVTFKENNTAADKVVIYNWLGCGTYIGKIGGNQSLYLGQNCDTIHRTAHELGHTLGLFHTQSRPDRDEHITIIWKNIREYLWPEFGRYGNKTINTYNLTYDYGSIMHYSAKSASNSNKIVMRPRPDGRYLQTIGSPMISFYDKLAVNLHYNCLEKCNPKYHKKCHNGGFPNPNDCSRCVCPSGYGGKYCDERPEGCGETVYAKTWFQTLVDSVGRENYNPYNHNDEFIMCNYWIMAPIGSTIEVKLEGYSKDGYSDGCKDSGVEIKMRGPAKSESLYVLNPRQFQEEALSKILRLLLTLNK</sequence>
<gene>
    <name evidence="11" type="primary">NAS-31_48</name>
    <name evidence="11" type="ORF">KIN20_014145</name>
</gene>
<dbReference type="InterPro" id="IPR017050">
    <property type="entry name" value="Metallopeptidase_nem"/>
</dbReference>
<keyword evidence="4 7" id="KW-1015">Disulfide bond</keyword>
<dbReference type="SUPFAM" id="SSF55486">
    <property type="entry name" value="Metalloproteases ('zincins'), catalytic domain"/>
    <property type="match status" value="1"/>
</dbReference>
<feature type="domain" description="Peptidase M12A" evidence="10">
    <location>
        <begin position="86"/>
        <end position="284"/>
    </location>
</feature>
<evidence type="ECO:0000256" key="6">
    <source>
        <dbReference type="PIRNR" id="PIRNR036365"/>
    </source>
</evidence>
<dbReference type="InterPro" id="IPR024079">
    <property type="entry name" value="MetalloPept_cat_dom_sf"/>
</dbReference>
<dbReference type="PANTHER" id="PTHR10127:SF793">
    <property type="entry name" value="ZINC METALLOPROTEINASE NAS-31"/>
    <property type="match status" value="1"/>
</dbReference>
<dbReference type="Pfam" id="PF01400">
    <property type="entry name" value="Astacin"/>
    <property type="match status" value="1"/>
</dbReference>
<dbReference type="Proteomes" id="UP001196413">
    <property type="component" value="Unassembled WGS sequence"/>
</dbReference>
<feature type="active site" evidence="7">
    <location>
        <position position="177"/>
    </location>
</feature>
<dbReference type="GO" id="GO:0008270">
    <property type="term" value="F:zinc ion binding"/>
    <property type="evidence" value="ECO:0007669"/>
    <property type="project" value="UniProtKB-UniRule"/>
</dbReference>
<dbReference type="SMART" id="SM00235">
    <property type="entry name" value="ZnMc"/>
    <property type="match status" value="1"/>
</dbReference>
<dbReference type="InterPro" id="IPR034035">
    <property type="entry name" value="Astacin-like_dom"/>
</dbReference>
<evidence type="ECO:0000256" key="4">
    <source>
        <dbReference type="ARBA" id="ARBA00023157"/>
    </source>
</evidence>
<keyword evidence="5" id="KW-0325">Glycoprotein</keyword>
<dbReference type="GO" id="GO:0006508">
    <property type="term" value="P:proteolysis"/>
    <property type="evidence" value="ECO:0007669"/>
    <property type="project" value="UniProtKB-KW"/>
</dbReference>
<reference evidence="11" key="1">
    <citation type="submission" date="2021-06" db="EMBL/GenBank/DDBJ databases">
        <title>Parelaphostrongylus tenuis whole genome reference sequence.</title>
        <authorList>
            <person name="Garwood T.J."/>
            <person name="Larsen P.A."/>
            <person name="Fountain-Jones N.M."/>
            <person name="Garbe J.R."/>
            <person name="Macchietto M.G."/>
            <person name="Kania S.A."/>
            <person name="Gerhold R.W."/>
            <person name="Richards J.E."/>
            <person name="Wolf T.M."/>
        </authorList>
    </citation>
    <scope>NUCLEOTIDE SEQUENCE</scope>
    <source>
        <strain evidence="11">MNPRO001-30</strain>
        <tissue evidence="11">Meninges</tissue>
    </source>
</reference>
<dbReference type="PANTHER" id="PTHR10127">
    <property type="entry name" value="DISCOIDIN, CUB, EGF, LAMININ , AND ZINC METALLOPROTEASE DOMAIN CONTAINING"/>
    <property type="match status" value="1"/>
</dbReference>
<comment type="cofactor">
    <cofactor evidence="7 8">
        <name>Zn(2+)</name>
        <dbReference type="ChEBI" id="CHEBI:29105"/>
    </cofactor>
    <text evidence="7 8">Binds 1 zinc ion per subunit.</text>
</comment>
<feature type="disulfide bond" evidence="7">
    <location>
        <begin position="128"/>
        <end position="283"/>
    </location>
</feature>
<dbReference type="GO" id="GO:0005576">
    <property type="term" value="C:extracellular region"/>
    <property type="evidence" value="ECO:0007669"/>
    <property type="project" value="UniProtKB-SubCell"/>
</dbReference>
<feature type="binding site" evidence="7">
    <location>
        <position position="180"/>
    </location>
    <ligand>
        <name>Zn(2+)</name>
        <dbReference type="ChEBI" id="CHEBI:29105"/>
        <note>catalytic</note>
    </ligand>
</feature>
<keyword evidence="12" id="KW-1185">Reference proteome</keyword>
<feature type="region of interest" description="Disordered" evidence="9">
    <location>
        <begin position="17"/>
        <end position="43"/>
    </location>
</feature>
<dbReference type="CDD" id="cd04280">
    <property type="entry name" value="ZnMc_astacin_like"/>
    <property type="match status" value="1"/>
</dbReference>
<evidence type="ECO:0000256" key="1">
    <source>
        <dbReference type="ARBA" id="ARBA00004613"/>
    </source>
</evidence>
<keyword evidence="2 6" id="KW-0964">Secreted</keyword>
<evidence type="ECO:0000256" key="3">
    <source>
        <dbReference type="ARBA" id="ARBA00022729"/>
    </source>
</evidence>
<keyword evidence="7 8" id="KW-0862">Zinc</keyword>
<dbReference type="GO" id="GO:0018996">
    <property type="term" value="P:molting cycle, collagen and cuticulin-based cuticle"/>
    <property type="evidence" value="ECO:0007669"/>
    <property type="project" value="InterPro"/>
</dbReference>
<keyword evidence="7 8" id="KW-0645">Protease</keyword>
<dbReference type="PIRSF" id="PIRSF036365">
    <property type="entry name" value="Astacin_nematoda"/>
    <property type="match status" value="1"/>
</dbReference>
<dbReference type="InterPro" id="IPR001506">
    <property type="entry name" value="Peptidase_M12A"/>
</dbReference>
<comment type="caution">
    <text evidence="7">Lacks conserved residue(s) required for the propagation of feature annotation.</text>
</comment>
<keyword evidence="3" id="KW-0732">Signal</keyword>
<proteinExistence type="predicted"/>
<dbReference type="AlphaFoldDB" id="A0AAD5QN52"/>
<accession>A0AAD5QN52</accession>
<organism evidence="11 12">
    <name type="scientific">Parelaphostrongylus tenuis</name>
    <name type="common">Meningeal worm</name>
    <dbReference type="NCBI Taxonomy" id="148309"/>
    <lineage>
        <taxon>Eukaryota</taxon>
        <taxon>Metazoa</taxon>
        <taxon>Ecdysozoa</taxon>
        <taxon>Nematoda</taxon>
        <taxon>Chromadorea</taxon>
        <taxon>Rhabditida</taxon>
        <taxon>Rhabditina</taxon>
        <taxon>Rhabditomorpha</taxon>
        <taxon>Strongyloidea</taxon>
        <taxon>Metastrongylidae</taxon>
        <taxon>Parelaphostrongylus</taxon>
    </lineage>
</organism>
<dbReference type="PRINTS" id="PR00480">
    <property type="entry name" value="ASTACIN"/>
</dbReference>
<dbReference type="Gene3D" id="3.40.390.10">
    <property type="entry name" value="Collagenase (Catalytic Domain)"/>
    <property type="match status" value="1"/>
</dbReference>
<evidence type="ECO:0000313" key="11">
    <source>
        <dbReference type="EMBL" id="KAJ1356427.1"/>
    </source>
</evidence>
<protein>
    <recommendedName>
        <fullName evidence="6">Zinc metalloproteinase</fullName>
    </recommendedName>
</protein>
<keyword evidence="7 8" id="KW-0378">Hydrolase</keyword>
<keyword evidence="7 8" id="KW-0482">Metalloprotease</keyword>
<evidence type="ECO:0000256" key="8">
    <source>
        <dbReference type="RuleBase" id="RU361183"/>
    </source>
</evidence>
<feature type="binding site" evidence="7">
    <location>
        <position position="186"/>
    </location>
    <ligand>
        <name>Zn(2+)</name>
        <dbReference type="ChEBI" id="CHEBI:29105"/>
        <note>catalytic</note>
    </ligand>
</feature>
<evidence type="ECO:0000259" key="10">
    <source>
        <dbReference type="PROSITE" id="PS51864"/>
    </source>
</evidence>
<evidence type="ECO:0000256" key="7">
    <source>
        <dbReference type="PROSITE-ProRule" id="PRU01211"/>
    </source>
</evidence>
<evidence type="ECO:0000256" key="5">
    <source>
        <dbReference type="ARBA" id="ARBA00023180"/>
    </source>
</evidence>
<evidence type="ECO:0000256" key="2">
    <source>
        <dbReference type="ARBA" id="ARBA00022525"/>
    </source>
</evidence>
<feature type="binding site" evidence="7">
    <location>
        <position position="176"/>
    </location>
    <ligand>
        <name>Zn(2+)</name>
        <dbReference type="ChEBI" id="CHEBI:29105"/>
        <note>catalytic</note>
    </ligand>
</feature>
<comment type="caution">
    <text evidence="11">The sequence shown here is derived from an EMBL/GenBank/DDBJ whole genome shotgun (WGS) entry which is preliminary data.</text>
</comment>
<comment type="subcellular location">
    <subcellularLocation>
        <location evidence="1 6">Secreted</location>
    </subcellularLocation>
</comment>
<dbReference type="InterPro" id="IPR006026">
    <property type="entry name" value="Peptidase_Metallo"/>
</dbReference>
<dbReference type="PROSITE" id="PS51864">
    <property type="entry name" value="ASTACIN"/>
    <property type="match status" value="1"/>
</dbReference>
<keyword evidence="7 8" id="KW-0479">Metal-binding</keyword>
<evidence type="ECO:0000256" key="9">
    <source>
        <dbReference type="SAM" id="MobiDB-lite"/>
    </source>
</evidence>
<name>A0AAD5QN52_PARTN</name>
<evidence type="ECO:0000313" key="12">
    <source>
        <dbReference type="Proteomes" id="UP001196413"/>
    </source>
</evidence>
<dbReference type="EMBL" id="JAHQIW010002800">
    <property type="protein sequence ID" value="KAJ1356427.1"/>
    <property type="molecule type" value="Genomic_DNA"/>
</dbReference>